<feature type="region of interest" description="Disordered" evidence="1">
    <location>
        <begin position="1"/>
        <end position="23"/>
    </location>
</feature>
<dbReference type="EMBL" id="JABSTU010000010">
    <property type="protein sequence ID" value="KAH8018655.1"/>
    <property type="molecule type" value="Genomic_DNA"/>
</dbReference>
<dbReference type="Proteomes" id="UP000821866">
    <property type="component" value="Chromosome 8"/>
</dbReference>
<organism evidence="2 3">
    <name type="scientific">Rhipicephalus microplus</name>
    <name type="common">Cattle tick</name>
    <name type="synonym">Boophilus microplus</name>
    <dbReference type="NCBI Taxonomy" id="6941"/>
    <lineage>
        <taxon>Eukaryota</taxon>
        <taxon>Metazoa</taxon>
        <taxon>Ecdysozoa</taxon>
        <taxon>Arthropoda</taxon>
        <taxon>Chelicerata</taxon>
        <taxon>Arachnida</taxon>
        <taxon>Acari</taxon>
        <taxon>Parasitiformes</taxon>
        <taxon>Ixodida</taxon>
        <taxon>Ixodoidea</taxon>
        <taxon>Ixodidae</taxon>
        <taxon>Rhipicephalinae</taxon>
        <taxon>Rhipicephalus</taxon>
        <taxon>Boophilus</taxon>
    </lineage>
</organism>
<protein>
    <submittedName>
        <fullName evidence="2">Uncharacterized protein</fullName>
    </submittedName>
</protein>
<reference evidence="2" key="1">
    <citation type="journal article" date="2020" name="Cell">
        <title>Large-Scale Comparative Analyses of Tick Genomes Elucidate Their Genetic Diversity and Vector Capacities.</title>
        <authorList>
            <consortium name="Tick Genome and Microbiome Consortium (TIGMIC)"/>
            <person name="Jia N."/>
            <person name="Wang J."/>
            <person name="Shi W."/>
            <person name="Du L."/>
            <person name="Sun Y."/>
            <person name="Zhan W."/>
            <person name="Jiang J.F."/>
            <person name="Wang Q."/>
            <person name="Zhang B."/>
            <person name="Ji P."/>
            <person name="Bell-Sakyi L."/>
            <person name="Cui X.M."/>
            <person name="Yuan T.T."/>
            <person name="Jiang B.G."/>
            <person name="Yang W.F."/>
            <person name="Lam T.T."/>
            <person name="Chang Q.C."/>
            <person name="Ding S.J."/>
            <person name="Wang X.J."/>
            <person name="Zhu J.G."/>
            <person name="Ruan X.D."/>
            <person name="Zhao L."/>
            <person name="Wei J.T."/>
            <person name="Ye R.Z."/>
            <person name="Que T.C."/>
            <person name="Du C.H."/>
            <person name="Zhou Y.H."/>
            <person name="Cheng J.X."/>
            <person name="Dai P.F."/>
            <person name="Guo W.B."/>
            <person name="Han X.H."/>
            <person name="Huang E.J."/>
            <person name="Li L.F."/>
            <person name="Wei W."/>
            <person name="Gao Y.C."/>
            <person name="Liu J.Z."/>
            <person name="Shao H.Z."/>
            <person name="Wang X."/>
            <person name="Wang C.C."/>
            <person name="Yang T.C."/>
            <person name="Huo Q.B."/>
            <person name="Li W."/>
            <person name="Chen H.Y."/>
            <person name="Chen S.E."/>
            <person name="Zhou L.G."/>
            <person name="Ni X.B."/>
            <person name="Tian J.H."/>
            <person name="Sheng Y."/>
            <person name="Liu T."/>
            <person name="Pan Y.S."/>
            <person name="Xia L.Y."/>
            <person name="Li J."/>
            <person name="Zhao F."/>
            <person name="Cao W.C."/>
        </authorList>
    </citation>
    <scope>NUCLEOTIDE SEQUENCE</scope>
    <source>
        <strain evidence="2">Rmic-2018</strain>
    </source>
</reference>
<comment type="caution">
    <text evidence="2">The sequence shown here is derived from an EMBL/GenBank/DDBJ whole genome shotgun (WGS) entry which is preliminary data.</text>
</comment>
<evidence type="ECO:0000256" key="1">
    <source>
        <dbReference type="SAM" id="MobiDB-lite"/>
    </source>
</evidence>
<sequence>MSHTGTMYPKDPGPPISTQTSSAAHPLNCDQVILRGSRIALLEAAPVEHAHARRQQDAVVWRRAASPRARWWSVERQGWCTASDRTARKFGWRRQTYAATPPRFERAALLSLASRAHAIPSESKGWPGGGGEEEAVFFQMRRFIASTGSGEEGAFGSGPISAAARSPRPRALPNLLFSRPPMGNASSRLCSPPKLHGGSFARRTPPLGFGSASEPPRKKAGPRRPLAVDTGTEGRGRRPAPRTGTNRQVQER</sequence>
<keyword evidence="3" id="KW-1185">Reference proteome</keyword>
<evidence type="ECO:0000313" key="2">
    <source>
        <dbReference type="EMBL" id="KAH8018655.1"/>
    </source>
</evidence>
<proteinExistence type="predicted"/>
<feature type="region of interest" description="Disordered" evidence="1">
    <location>
        <begin position="148"/>
        <end position="252"/>
    </location>
</feature>
<name>A0A9J6D9C4_RHIMP</name>
<dbReference type="AlphaFoldDB" id="A0A9J6D9C4"/>
<reference evidence="2" key="2">
    <citation type="submission" date="2021-09" db="EMBL/GenBank/DDBJ databases">
        <authorList>
            <person name="Jia N."/>
            <person name="Wang J."/>
            <person name="Shi W."/>
            <person name="Du L."/>
            <person name="Sun Y."/>
            <person name="Zhan W."/>
            <person name="Jiang J."/>
            <person name="Wang Q."/>
            <person name="Zhang B."/>
            <person name="Ji P."/>
            <person name="Sakyi L.B."/>
            <person name="Cui X."/>
            <person name="Yuan T."/>
            <person name="Jiang B."/>
            <person name="Yang W."/>
            <person name="Lam T.T.-Y."/>
            <person name="Chang Q."/>
            <person name="Ding S."/>
            <person name="Wang X."/>
            <person name="Zhu J."/>
            <person name="Ruan X."/>
            <person name="Zhao L."/>
            <person name="Wei J."/>
            <person name="Que T."/>
            <person name="Du C."/>
            <person name="Cheng J."/>
            <person name="Dai P."/>
            <person name="Han X."/>
            <person name="Huang E."/>
            <person name="Gao Y."/>
            <person name="Liu J."/>
            <person name="Shao H."/>
            <person name="Ye R."/>
            <person name="Li L."/>
            <person name="Wei W."/>
            <person name="Wang X."/>
            <person name="Wang C."/>
            <person name="Huo Q."/>
            <person name="Li W."/>
            <person name="Guo W."/>
            <person name="Chen H."/>
            <person name="Chen S."/>
            <person name="Zhou L."/>
            <person name="Zhou L."/>
            <person name="Ni X."/>
            <person name="Tian J."/>
            <person name="Zhou Y."/>
            <person name="Sheng Y."/>
            <person name="Liu T."/>
            <person name="Pan Y."/>
            <person name="Xia L."/>
            <person name="Li J."/>
            <person name="Zhao F."/>
            <person name="Cao W."/>
        </authorList>
    </citation>
    <scope>NUCLEOTIDE SEQUENCE</scope>
    <source>
        <strain evidence="2">Rmic-2018</strain>
        <tissue evidence="2">Larvae</tissue>
    </source>
</reference>
<evidence type="ECO:0000313" key="3">
    <source>
        <dbReference type="Proteomes" id="UP000821866"/>
    </source>
</evidence>
<accession>A0A9J6D9C4</accession>
<gene>
    <name evidence="2" type="ORF">HPB51_009644</name>
</gene>
<feature type="compositionally biased region" description="Low complexity" evidence="1">
    <location>
        <begin position="157"/>
        <end position="176"/>
    </location>
</feature>